<name>A0A382Z2A4_9ZZZZ</name>
<dbReference type="AlphaFoldDB" id="A0A382Z2A4"/>
<accession>A0A382Z2A4</accession>
<organism evidence="1">
    <name type="scientific">marine metagenome</name>
    <dbReference type="NCBI Taxonomy" id="408172"/>
    <lineage>
        <taxon>unclassified sequences</taxon>
        <taxon>metagenomes</taxon>
        <taxon>ecological metagenomes</taxon>
    </lineage>
</organism>
<sequence>MDRFFCDPQLDRHSEAFKDNTYTLEFYDFQPGLSEPPPQPLSQEKIDTVLSEHTDQKT</sequence>
<proteinExistence type="predicted"/>
<reference evidence="1" key="1">
    <citation type="submission" date="2018-05" db="EMBL/GenBank/DDBJ databases">
        <authorList>
            <person name="Lanie J.A."/>
            <person name="Ng W.-L."/>
            <person name="Kazmierczak K.M."/>
            <person name="Andrzejewski T.M."/>
            <person name="Davidsen T.M."/>
            <person name="Wayne K.J."/>
            <person name="Tettelin H."/>
            <person name="Glass J.I."/>
            <person name="Rusch D."/>
            <person name="Podicherti R."/>
            <person name="Tsui H.-C.T."/>
            <person name="Winkler M.E."/>
        </authorList>
    </citation>
    <scope>NUCLEOTIDE SEQUENCE</scope>
</reference>
<gene>
    <name evidence="1" type="ORF">METZ01_LOCUS442163</name>
</gene>
<dbReference type="EMBL" id="UINC01180224">
    <property type="protein sequence ID" value="SVD89309.1"/>
    <property type="molecule type" value="Genomic_DNA"/>
</dbReference>
<protein>
    <submittedName>
        <fullName evidence="1">Uncharacterized protein</fullName>
    </submittedName>
</protein>
<evidence type="ECO:0000313" key="1">
    <source>
        <dbReference type="EMBL" id="SVD89309.1"/>
    </source>
</evidence>